<evidence type="ECO:0000313" key="1">
    <source>
        <dbReference type="EMBL" id="AAM35940.1"/>
    </source>
</evidence>
<dbReference type="AlphaFoldDB" id="A0AAI8ERX7"/>
<proteinExistence type="predicted"/>
<accession>A0AAI8ERX7</accession>
<protein>
    <submittedName>
        <fullName evidence="1">Uncharacterized protein</fullName>
    </submittedName>
</protein>
<dbReference type="EMBL" id="AE008923">
    <property type="protein sequence ID" value="AAM35940.1"/>
    <property type="molecule type" value="Genomic_DNA"/>
</dbReference>
<sequence>MNITGRRVALSENSHKPPPGGFFVAWRNRMAFAYYEKGATVLLLTNVEASMLLQVMRRVGGDPQKTARKHADAIAEALLEAAVEQADHDITKSGNSVALNFHAPKGDAS</sequence>
<gene>
    <name evidence="1" type="ordered locus">XAC1060</name>
</gene>
<reference evidence="1 2" key="1">
    <citation type="journal article" date="2002" name="Nature">
        <title>Comparison of the genomes of two Xanthomonas pathogens with differing host specificities.</title>
        <authorList>
            <person name="da Silva A.C."/>
            <person name="Ferro J.A."/>
            <person name="Reinach F.C."/>
            <person name="Farah C.S."/>
            <person name="Furlan L.R."/>
            <person name="Quaggio R.B."/>
            <person name="Monteiro-Vitorello C.B."/>
            <person name="Van Sluys M.A."/>
            <person name="Almeida N.F."/>
            <person name="Alves L.M."/>
            <person name="do Amaral A.M."/>
            <person name="Bertolini M.C."/>
            <person name="Camargo L.E."/>
            <person name="Camarotte G."/>
            <person name="Cannavan F."/>
            <person name="Cardozo J."/>
            <person name="Chambergo F."/>
            <person name="Ciapina L.P."/>
            <person name="Cicarelli R.M."/>
            <person name="Coutinho L.L."/>
            <person name="Cursino-Santos J.R."/>
            <person name="El-Dorry H."/>
            <person name="Faria J.B."/>
            <person name="Ferreira A.J."/>
            <person name="Ferreira R.C."/>
            <person name="Ferro M.I."/>
            <person name="Formighieri E.F."/>
            <person name="Franco M.C."/>
            <person name="Greggio C.C."/>
            <person name="Gruber A."/>
            <person name="Katsuyama A.M."/>
            <person name="Kishi L.T."/>
            <person name="Leite R.P."/>
            <person name="Lemos E.G."/>
            <person name="Lemos M.V."/>
            <person name="Locali E.C."/>
            <person name="Machado M.A."/>
            <person name="Madeira A.M."/>
            <person name="Martinez-Rossi N.M."/>
            <person name="Martins E.C."/>
            <person name="Meidanis J."/>
            <person name="Menck C.F."/>
            <person name="Miyaki C.Y."/>
            <person name="Moon D.H."/>
            <person name="Moreira L.M."/>
            <person name="Novo M.T."/>
            <person name="Okura V.K."/>
            <person name="Oliveira M.C."/>
            <person name="Oliveira V.R."/>
            <person name="Pereira H.A."/>
            <person name="Rossi A."/>
            <person name="Sena J.A."/>
            <person name="Silva C."/>
            <person name="de Souza R.F."/>
            <person name="Spinola L.A."/>
            <person name="Takita M.A."/>
            <person name="Tamura R.E."/>
            <person name="Teixeira E.C."/>
            <person name="Tezza R.I."/>
            <person name="Trindade dos Santos M."/>
            <person name="Truffi D."/>
            <person name="Tsai S.M."/>
            <person name="White F.F."/>
            <person name="Setubal J.C."/>
            <person name="Kitajima J.P."/>
        </authorList>
    </citation>
    <scope>NUCLEOTIDE SEQUENCE [LARGE SCALE GENOMIC DNA]</scope>
    <source>
        <strain evidence="1 2">306</strain>
    </source>
</reference>
<dbReference type="Proteomes" id="UP000000576">
    <property type="component" value="Chromosome"/>
</dbReference>
<dbReference type="KEGG" id="xac:XAC1060"/>
<organism evidence="1 2">
    <name type="scientific">Xanthomonas axonopodis pv. citri (strain 306)</name>
    <dbReference type="NCBI Taxonomy" id="190486"/>
    <lineage>
        <taxon>Bacteria</taxon>
        <taxon>Pseudomonadati</taxon>
        <taxon>Pseudomonadota</taxon>
        <taxon>Gammaproteobacteria</taxon>
        <taxon>Lysobacterales</taxon>
        <taxon>Lysobacteraceae</taxon>
        <taxon>Xanthomonas</taxon>
    </lineage>
</organism>
<name>A0AAI8ERX7_XANAC</name>
<evidence type="ECO:0000313" key="2">
    <source>
        <dbReference type="Proteomes" id="UP000000576"/>
    </source>
</evidence>